<sequence>MSRRTLFRASAAIGLAAPAHTATQRVRPRPDSTVVFSDDFSSGNLSSWPLTGLNGNGTMGVVAGPTDAQNPAARFTIPDDGQSYRSEVALRTFGYGQFRFRLSTYLPANWTPFSAGTITAQWHGYKLVNGADTNPPIQLAVIQDYWQVRIHHLVDPTTVVSTSFDLGACAFGAWSHWDFNITWSTPDSDGLVTASLNGTQVLSHPGPNNYHQDLAPYFHLGIYRPNWNPANFPGYPTGGPDVVVYDDDIIIEQL</sequence>
<dbReference type="InterPro" id="IPR025975">
    <property type="entry name" value="Polysacc_lyase"/>
</dbReference>
<dbReference type="Gene3D" id="2.60.120.200">
    <property type="match status" value="1"/>
</dbReference>
<evidence type="ECO:0008006" key="3">
    <source>
        <dbReference type="Google" id="ProtNLM"/>
    </source>
</evidence>
<reference evidence="1 2" key="1">
    <citation type="submission" date="2021-03" db="EMBL/GenBank/DDBJ databases">
        <title>Sequencing the genomes of 1000 actinobacteria strains.</title>
        <authorList>
            <person name="Klenk H.-P."/>
        </authorList>
    </citation>
    <scope>NUCLEOTIDE SEQUENCE [LARGE SCALE GENOMIC DNA]</scope>
    <source>
        <strain evidence="1 2">DSM 18824</strain>
    </source>
</reference>
<gene>
    <name evidence="1" type="ORF">JOF29_007266</name>
</gene>
<name>A0ABS4UX98_9ACTN</name>
<dbReference type="Proteomes" id="UP000755585">
    <property type="component" value="Unassembled WGS sequence"/>
</dbReference>
<organism evidence="1 2">
    <name type="scientific">Kribbella aluminosa</name>
    <dbReference type="NCBI Taxonomy" id="416017"/>
    <lineage>
        <taxon>Bacteria</taxon>
        <taxon>Bacillati</taxon>
        <taxon>Actinomycetota</taxon>
        <taxon>Actinomycetes</taxon>
        <taxon>Propionibacteriales</taxon>
        <taxon>Kribbellaceae</taxon>
        <taxon>Kribbella</taxon>
    </lineage>
</organism>
<dbReference type="Pfam" id="PF14099">
    <property type="entry name" value="Polysacc_lyase"/>
    <property type="match status" value="1"/>
</dbReference>
<accession>A0ABS4UX98</accession>
<protein>
    <recommendedName>
        <fullName evidence="3">Polysaccharide lyase-like protein</fullName>
    </recommendedName>
</protein>
<proteinExistence type="predicted"/>
<evidence type="ECO:0000313" key="1">
    <source>
        <dbReference type="EMBL" id="MBP2356156.1"/>
    </source>
</evidence>
<keyword evidence="2" id="KW-1185">Reference proteome</keyword>
<dbReference type="RefSeq" id="WP_209698716.1">
    <property type="nucleotide sequence ID" value="NZ_BAAAVU010000023.1"/>
</dbReference>
<evidence type="ECO:0000313" key="2">
    <source>
        <dbReference type="Proteomes" id="UP000755585"/>
    </source>
</evidence>
<comment type="caution">
    <text evidence="1">The sequence shown here is derived from an EMBL/GenBank/DDBJ whole genome shotgun (WGS) entry which is preliminary data.</text>
</comment>
<dbReference type="EMBL" id="JAGINT010000002">
    <property type="protein sequence ID" value="MBP2356156.1"/>
    <property type="molecule type" value="Genomic_DNA"/>
</dbReference>